<evidence type="ECO:0000313" key="5">
    <source>
        <dbReference type="EMBL" id="KAF7508222.1"/>
    </source>
</evidence>
<dbReference type="GO" id="GO:0004865">
    <property type="term" value="F:protein serine/threonine phosphatase inhibitor activity"/>
    <property type="evidence" value="ECO:0007669"/>
    <property type="project" value="UniProtKB-UniRule"/>
</dbReference>
<name>A0A8H7AJR0_9EURO</name>
<proteinExistence type="inferred from homology"/>
<dbReference type="Proteomes" id="UP000606974">
    <property type="component" value="Unassembled WGS sequence"/>
</dbReference>
<comment type="caution">
    <text evidence="5">The sequence shown here is derived from an EMBL/GenBank/DDBJ whole genome shotgun (WGS) entry which is preliminary data.</text>
</comment>
<evidence type="ECO:0000256" key="4">
    <source>
        <dbReference type="SAM" id="MobiDB-lite"/>
    </source>
</evidence>
<dbReference type="PANTHER" id="PTHR20835:SF0">
    <property type="entry name" value="E3 UBIQUITIN-PROTEIN LIGASE PPP1R11"/>
    <property type="match status" value="1"/>
</dbReference>
<evidence type="ECO:0000256" key="2">
    <source>
        <dbReference type="ARBA" id="ARBA00005605"/>
    </source>
</evidence>
<accession>A0A8H7AJR0</accession>
<evidence type="ECO:0000313" key="6">
    <source>
        <dbReference type="Proteomes" id="UP000606974"/>
    </source>
</evidence>
<keyword evidence="6" id="KW-1185">Reference proteome</keyword>
<reference evidence="5" key="1">
    <citation type="submission" date="2020-02" db="EMBL/GenBank/DDBJ databases">
        <authorList>
            <person name="Palmer J.M."/>
        </authorList>
    </citation>
    <scope>NUCLEOTIDE SEQUENCE</scope>
    <source>
        <strain evidence="5">EPUS1.4</strain>
        <tissue evidence="5">Thallus</tissue>
    </source>
</reference>
<dbReference type="OrthoDB" id="307488at2759"/>
<feature type="compositionally biased region" description="Basic and acidic residues" evidence="4">
    <location>
        <begin position="164"/>
        <end position="184"/>
    </location>
</feature>
<organism evidence="5 6">
    <name type="scientific">Endocarpon pusillum</name>
    <dbReference type="NCBI Taxonomy" id="364733"/>
    <lineage>
        <taxon>Eukaryota</taxon>
        <taxon>Fungi</taxon>
        <taxon>Dikarya</taxon>
        <taxon>Ascomycota</taxon>
        <taxon>Pezizomycotina</taxon>
        <taxon>Eurotiomycetes</taxon>
        <taxon>Chaetothyriomycetidae</taxon>
        <taxon>Verrucariales</taxon>
        <taxon>Verrucariaceae</taxon>
        <taxon>Endocarpon</taxon>
    </lineage>
</organism>
<comment type="similarity">
    <text evidence="2 3">Belongs to the YPI1 family.</text>
</comment>
<dbReference type="AlphaFoldDB" id="A0A8H7AJR0"/>
<dbReference type="InterPro" id="IPR011107">
    <property type="entry name" value="PPI_Ypi1"/>
</dbReference>
<evidence type="ECO:0000256" key="1">
    <source>
        <dbReference type="ARBA" id="ARBA00003401"/>
    </source>
</evidence>
<gene>
    <name evidence="5" type="ORF">GJ744_009519</name>
</gene>
<evidence type="ECO:0000256" key="3">
    <source>
        <dbReference type="RuleBase" id="RU367162"/>
    </source>
</evidence>
<feature type="compositionally biased region" description="Polar residues" evidence="4">
    <location>
        <begin position="13"/>
        <end position="43"/>
    </location>
</feature>
<sequence length="203" mass="21812">MASLQPASRARTQHLQALNPPSTRSNTASPTRGSVTQTQTIQTDAPADPSGTIEAATLRLRGAHDPAESRRQRRRGPAIRWAEDVVDNEGMGRKSSKVCCIYHRPRAVGESSSEEDSSSSSSDDESSDGGAGDDGSARPVGGDGGRGSRTGKKRRRHQHHHHGHDHDHEKDKEGEGAAKEEGRRPSPNAYERMPKTGMGPKGK</sequence>
<feature type="compositionally biased region" description="Basic residues" evidence="4">
    <location>
        <begin position="149"/>
        <end position="163"/>
    </location>
</feature>
<dbReference type="Pfam" id="PF07491">
    <property type="entry name" value="PPI_Ypi1"/>
    <property type="match status" value="1"/>
</dbReference>
<comment type="subcellular location">
    <subcellularLocation>
        <location evidence="3">Nucleus</location>
    </subcellularLocation>
</comment>
<protein>
    <recommendedName>
        <fullName evidence="3">Type 1 phosphatases regulator</fullName>
    </recommendedName>
</protein>
<dbReference type="GO" id="GO:0008157">
    <property type="term" value="F:protein phosphatase 1 binding"/>
    <property type="evidence" value="ECO:0007669"/>
    <property type="project" value="TreeGrafter"/>
</dbReference>
<keyword evidence="3" id="KW-0539">Nucleus</keyword>
<feature type="region of interest" description="Disordered" evidence="4">
    <location>
        <begin position="1"/>
        <end position="203"/>
    </location>
</feature>
<dbReference type="GO" id="GO:0005634">
    <property type="term" value="C:nucleus"/>
    <property type="evidence" value="ECO:0007669"/>
    <property type="project" value="UniProtKB-SubCell"/>
</dbReference>
<comment type="function">
    <text evidence="1 3">Regulator of type 1 phosphatases which maintains protein phosphatase activity under strict control.</text>
</comment>
<dbReference type="PANTHER" id="PTHR20835">
    <property type="entry name" value="E3 UBIQUITIN-PROTEIN LIGASE PPP1R11-RELATED"/>
    <property type="match status" value="1"/>
</dbReference>
<dbReference type="EMBL" id="JAACFV010000057">
    <property type="protein sequence ID" value="KAF7508222.1"/>
    <property type="molecule type" value="Genomic_DNA"/>
</dbReference>
<feature type="compositionally biased region" description="Acidic residues" evidence="4">
    <location>
        <begin position="112"/>
        <end position="127"/>
    </location>
</feature>